<dbReference type="PANTHER" id="PTHR30514:SF1">
    <property type="entry name" value="HTH-TYPE TRANSCRIPTIONAL REGULATOR HEXR-RELATED"/>
    <property type="match status" value="1"/>
</dbReference>
<dbReference type="CDD" id="cd05013">
    <property type="entry name" value="SIS_RpiR"/>
    <property type="match status" value="1"/>
</dbReference>
<dbReference type="InterPro" id="IPR009057">
    <property type="entry name" value="Homeodomain-like_sf"/>
</dbReference>
<evidence type="ECO:0000313" key="7">
    <source>
        <dbReference type="Proteomes" id="UP001389717"/>
    </source>
</evidence>
<proteinExistence type="predicted"/>
<feature type="domain" description="HTH rpiR-type" evidence="4">
    <location>
        <begin position="2"/>
        <end position="78"/>
    </location>
</feature>
<dbReference type="InterPro" id="IPR035472">
    <property type="entry name" value="RpiR-like_SIS"/>
</dbReference>
<keyword evidence="7" id="KW-1185">Reference proteome</keyword>
<dbReference type="Gene3D" id="1.10.10.10">
    <property type="entry name" value="Winged helix-like DNA-binding domain superfamily/Winged helix DNA-binding domain"/>
    <property type="match status" value="1"/>
</dbReference>
<accession>A0ABU9K557</accession>
<organism evidence="6 7">
    <name type="scientific">Rossellomorea oryzaecorticis</name>
    <dbReference type="NCBI Taxonomy" id="1396505"/>
    <lineage>
        <taxon>Bacteria</taxon>
        <taxon>Bacillati</taxon>
        <taxon>Bacillota</taxon>
        <taxon>Bacilli</taxon>
        <taxon>Bacillales</taxon>
        <taxon>Bacillaceae</taxon>
        <taxon>Rossellomorea</taxon>
    </lineage>
</organism>
<protein>
    <submittedName>
        <fullName evidence="6">MurR/RpiR family transcriptional regulator</fullName>
    </submittedName>
</protein>
<dbReference type="Gene3D" id="3.40.50.10490">
    <property type="entry name" value="Glucose-6-phosphate isomerase like protein, domain 1"/>
    <property type="match status" value="1"/>
</dbReference>
<sequence length="259" mass="30340">MKYLTKMIQEHEEHLSNTDLKILDFVIDNVHEIDRYSINKLADSCFVSRTTILRLAKKLGFSGYSEFRSYVKFNKEQINQYTTPDIEQNFLRKDIERTAELLKKEAVENLVTDMVEAKRVYFIGSWLLKTSCYYTAKRLNYYESKFISPQNDEEIDISFLHDDGINENAVVIFLSFSGETPKIVKYAKKAENLGAKTVSITSISKNQLAKLCDVNFWAYFSMIYEDTHNECIASNLTIDYILEEIFLRYLSRKGILNYY</sequence>
<evidence type="ECO:0000259" key="5">
    <source>
        <dbReference type="PROSITE" id="PS51464"/>
    </source>
</evidence>
<comment type="caution">
    <text evidence="6">The sequence shown here is derived from an EMBL/GenBank/DDBJ whole genome shotgun (WGS) entry which is preliminary data.</text>
</comment>
<name>A0ABU9K557_9BACI</name>
<dbReference type="InterPro" id="IPR001347">
    <property type="entry name" value="SIS_dom"/>
</dbReference>
<dbReference type="PROSITE" id="PS51464">
    <property type="entry name" value="SIS"/>
    <property type="match status" value="1"/>
</dbReference>
<dbReference type="Pfam" id="PF01380">
    <property type="entry name" value="SIS"/>
    <property type="match status" value="1"/>
</dbReference>
<dbReference type="InterPro" id="IPR047640">
    <property type="entry name" value="RpiR-like"/>
</dbReference>
<keyword evidence="2" id="KW-0238">DNA-binding</keyword>
<gene>
    <name evidence="6" type="ORF">AAEO50_02535</name>
</gene>
<evidence type="ECO:0000256" key="1">
    <source>
        <dbReference type="ARBA" id="ARBA00023015"/>
    </source>
</evidence>
<dbReference type="InterPro" id="IPR000281">
    <property type="entry name" value="HTH_RpiR"/>
</dbReference>
<evidence type="ECO:0000256" key="3">
    <source>
        <dbReference type="ARBA" id="ARBA00023163"/>
    </source>
</evidence>
<evidence type="ECO:0000259" key="4">
    <source>
        <dbReference type="PROSITE" id="PS51071"/>
    </source>
</evidence>
<dbReference type="InterPro" id="IPR046348">
    <property type="entry name" value="SIS_dom_sf"/>
</dbReference>
<keyword evidence="1" id="KW-0805">Transcription regulation</keyword>
<dbReference type="RefSeq" id="WP_341980072.1">
    <property type="nucleotide sequence ID" value="NZ_JBBYAF010000003.1"/>
</dbReference>
<reference evidence="6 7" key="1">
    <citation type="submission" date="2024-04" db="EMBL/GenBank/DDBJ databases">
        <title>Bacillus oryzaecorticis sp. nov., a moderately halophilic bacterium isolated from rice husks.</title>
        <authorList>
            <person name="Zhu H.-S."/>
        </authorList>
    </citation>
    <scope>NUCLEOTIDE SEQUENCE [LARGE SCALE GENOMIC DNA]</scope>
    <source>
        <strain evidence="6 7">ZC255</strain>
    </source>
</reference>
<dbReference type="SUPFAM" id="SSF46689">
    <property type="entry name" value="Homeodomain-like"/>
    <property type="match status" value="1"/>
</dbReference>
<dbReference type="InterPro" id="IPR036388">
    <property type="entry name" value="WH-like_DNA-bd_sf"/>
</dbReference>
<dbReference type="PANTHER" id="PTHR30514">
    <property type="entry name" value="GLUCOKINASE"/>
    <property type="match status" value="1"/>
</dbReference>
<evidence type="ECO:0000313" key="6">
    <source>
        <dbReference type="EMBL" id="MEL3971143.1"/>
    </source>
</evidence>
<dbReference type="Pfam" id="PF01418">
    <property type="entry name" value="HTH_6"/>
    <property type="match status" value="1"/>
</dbReference>
<evidence type="ECO:0000256" key="2">
    <source>
        <dbReference type="ARBA" id="ARBA00023125"/>
    </source>
</evidence>
<dbReference type="PROSITE" id="PS51071">
    <property type="entry name" value="HTH_RPIR"/>
    <property type="match status" value="1"/>
</dbReference>
<keyword evidence="3" id="KW-0804">Transcription</keyword>
<dbReference type="SUPFAM" id="SSF53697">
    <property type="entry name" value="SIS domain"/>
    <property type="match status" value="1"/>
</dbReference>
<dbReference type="EMBL" id="JBBYAF010000003">
    <property type="protein sequence ID" value="MEL3971143.1"/>
    <property type="molecule type" value="Genomic_DNA"/>
</dbReference>
<dbReference type="Proteomes" id="UP001389717">
    <property type="component" value="Unassembled WGS sequence"/>
</dbReference>
<feature type="domain" description="SIS" evidence="5">
    <location>
        <begin position="110"/>
        <end position="255"/>
    </location>
</feature>